<dbReference type="OrthoDB" id="2628713at2"/>
<dbReference type="EMBL" id="QXQA01000002">
    <property type="protein sequence ID" value="RIX59290.1"/>
    <property type="molecule type" value="Genomic_DNA"/>
</dbReference>
<proteinExistence type="predicted"/>
<gene>
    <name evidence="2" type="ORF">D3P08_03805</name>
</gene>
<reference evidence="2 3" key="1">
    <citation type="submission" date="2018-09" db="EMBL/GenBank/DDBJ databases">
        <title>Paenibacillus aracenensis nov. sp. isolated from a cave in southern Spain.</title>
        <authorList>
            <person name="Jurado V."/>
            <person name="Gutierrez-Patricio S."/>
            <person name="Gonzalez-Pimentel J.L."/>
            <person name="Miller A.Z."/>
            <person name="Laiz L."/>
            <person name="Saiz-Jimenez C."/>
        </authorList>
    </citation>
    <scope>NUCLEOTIDE SEQUENCE [LARGE SCALE GENOMIC DNA]</scope>
    <source>
        <strain evidence="2 3">DSM 22867</strain>
    </source>
</reference>
<comment type="caution">
    <text evidence="2">The sequence shown here is derived from an EMBL/GenBank/DDBJ whole genome shotgun (WGS) entry which is preliminary data.</text>
</comment>
<name>A0A3A1VPB6_9BACL</name>
<protein>
    <recommendedName>
        <fullName evidence="1">DUF6794 domain-containing protein</fullName>
    </recommendedName>
</protein>
<evidence type="ECO:0000313" key="3">
    <source>
        <dbReference type="Proteomes" id="UP000266482"/>
    </source>
</evidence>
<dbReference type="InterPro" id="IPR046744">
    <property type="entry name" value="DUF6794"/>
</dbReference>
<sequence length="89" mass="10403">MVNRKRFSSVEEAADHIIANDIDQSTRDHVLQLDRGELISLHFTLGMYVRNNYEVTITDDDPMFPTHPDDVSFKVLEEIHRKLKSDLYV</sequence>
<evidence type="ECO:0000313" key="2">
    <source>
        <dbReference type="EMBL" id="RIX59290.1"/>
    </source>
</evidence>
<accession>A0A3A1VPB6</accession>
<keyword evidence="3" id="KW-1185">Reference proteome</keyword>
<dbReference type="RefSeq" id="WP_119598121.1">
    <property type="nucleotide sequence ID" value="NZ_QXQA01000002.1"/>
</dbReference>
<feature type="domain" description="DUF6794" evidence="1">
    <location>
        <begin position="16"/>
        <end position="83"/>
    </location>
</feature>
<organism evidence="2 3">
    <name type="scientific">Paenibacillus nanensis</name>
    <dbReference type="NCBI Taxonomy" id="393251"/>
    <lineage>
        <taxon>Bacteria</taxon>
        <taxon>Bacillati</taxon>
        <taxon>Bacillota</taxon>
        <taxon>Bacilli</taxon>
        <taxon>Bacillales</taxon>
        <taxon>Paenibacillaceae</taxon>
        <taxon>Paenibacillus</taxon>
    </lineage>
</organism>
<evidence type="ECO:0000259" key="1">
    <source>
        <dbReference type="Pfam" id="PF20594"/>
    </source>
</evidence>
<dbReference type="Pfam" id="PF20594">
    <property type="entry name" value="DUF6794"/>
    <property type="match status" value="1"/>
</dbReference>
<dbReference type="Proteomes" id="UP000266482">
    <property type="component" value="Unassembled WGS sequence"/>
</dbReference>
<dbReference type="AlphaFoldDB" id="A0A3A1VPB6"/>